<feature type="compositionally biased region" description="Acidic residues" evidence="9">
    <location>
        <begin position="10"/>
        <end position="22"/>
    </location>
</feature>
<accession>A0A3S4R650</accession>
<comment type="caution">
    <text evidence="10">The sequence shown here is derived from an EMBL/GenBank/DDBJ whole genome shotgun (WGS) entry which is preliminary data.</text>
</comment>
<evidence type="ECO:0000256" key="3">
    <source>
        <dbReference type="ARBA" id="ARBA00022771"/>
    </source>
</evidence>
<evidence type="ECO:0000256" key="4">
    <source>
        <dbReference type="ARBA" id="ARBA00022833"/>
    </source>
</evidence>
<dbReference type="Proteomes" id="UP000285301">
    <property type="component" value="Unassembled WGS sequence"/>
</dbReference>
<evidence type="ECO:0000313" key="11">
    <source>
        <dbReference type="Proteomes" id="UP000285301"/>
    </source>
</evidence>
<keyword evidence="6" id="KW-0238">DNA-binding</keyword>
<gene>
    <name evidence="10" type="ORF">B4U79_14566</name>
</gene>
<organism evidence="10 11">
    <name type="scientific">Dinothrombium tinctorium</name>
    <dbReference type="NCBI Taxonomy" id="1965070"/>
    <lineage>
        <taxon>Eukaryota</taxon>
        <taxon>Metazoa</taxon>
        <taxon>Ecdysozoa</taxon>
        <taxon>Arthropoda</taxon>
        <taxon>Chelicerata</taxon>
        <taxon>Arachnida</taxon>
        <taxon>Acari</taxon>
        <taxon>Acariformes</taxon>
        <taxon>Trombidiformes</taxon>
        <taxon>Prostigmata</taxon>
        <taxon>Anystina</taxon>
        <taxon>Parasitengona</taxon>
        <taxon>Trombidioidea</taxon>
        <taxon>Trombidiidae</taxon>
        <taxon>Dinothrombium</taxon>
    </lineage>
</organism>
<dbReference type="EMBL" id="NCKU01001452">
    <property type="protein sequence ID" value="RWS12085.1"/>
    <property type="molecule type" value="Genomic_DNA"/>
</dbReference>
<dbReference type="GO" id="GO:0003700">
    <property type="term" value="F:DNA-binding transcription factor activity"/>
    <property type="evidence" value="ECO:0007669"/>
    <property type="project" value="TreeGrafter"/>
</dbReference>
<evidence type="ECO:0000256" key="6">
    <source>
        <dbReference type="ARBA" id="ARBA00023125"/>
    </source>
</evidence>
<evidence type="ECO:0000313" key="10">
    <source>
        <dbReference type="EMBL" id="RWS12085.1"/>
    </source>
</evidence>
<protein>
    <submittedName>
        <fullName evidence="10">Zinc finger protein 704-like protein</fullName>
    </submittedName>
</protein>
<dbReference type="PANTHER" id="PTHR13006:SF9">
    <property type="entry name" value="GLUCOSE TRANSPORTER 4 ENHANCER FACTOR, ISOFORM G"/>
    <property type="match status" value="1"/>
</dbReference>
<feature type="region of interest" description="Disordered" evidence="9">
    <location>
        <begin position="1"/>
        <end position="22"/>
    </location>
</feature>
<keyword evidence="2" id="KW-0479">Metal-binding</keyword>
<dbReference type="PANTHER" id="PTHR13006">
    <property type="entry name" value="PAPILLOMAVIRUS REGULATORY FACTOR PRF-1"/>
    <property type="match status" value="1"/>
</dbReference>
<reference evidence="10 11" key="1">
    <citation type="journal article" date="2018" name="Gigascience">
        <title>Genomes of trombidid mites reveal novel predicted allergens and laterally-transferred genes associated with secondary metabolism.</title>
        <authorList>
            <person name="Dong X."/>
            <person name="Chaisiri K."/>
            <person name="Xia D."/>
            <person name="Armstrong S.D."/>
            <person name="Fang Y."/>
            <person name="Donnelly M.J."/>
            <person name="Kadowaki T."/>
            <person name="McGarry J.W."/>
            <person name="Darby A.C."/>
            <person name="Makepeace B.L."/>
        </authorList>
    </citation>
    <scope>NUCLEOTIDE SEQUENCE [LARGE SCALE GENOMIC DNA]</scope>
    <source>
        <strain evidence="10">UoL-WK</strain>
    </source>
</reference>
<comment type="subcellular location">
    <subcellularLocation>
        <location evidence="1">Nucleus</location>
    </subcellularLocation>
</comment>
<dbReference type="STRING" id="1965070.A0A3S4R650"/>
<name>A0A3S4R650_9ACAR</name>
<evidence type="ECO:0000256" key="7">
    <source>
        <dbReference type="ARBA" id="ARBA00023163"/>
    </source>
</evidence>
<dbReference type="GO" id="GO:0008270">
    <property type="term" value="F:zinc ion binding"/>
    <property type="evidence" value="ECO:0007669"/>
    <property type="project" value="UniProtKB-KW"/>
</dbReference>
<keyword evidence="4" id="KW-0862">Zinc</keyword>
<evidence type="ECO:0000256" key="1">
    <source>
        <dbReference type="ARBA" id="ARBA00004123"/>
    </source>
</evidence>
<evidence type="ECO:0000256" key="8">
    <source>
        <dbReference type="ARBA" id="ARBA00023242"/>
    </source>
</evidence>
<evidence type="ECO:0000256" key="9">
    <source>
        <dbReference type="SAM" id="MobiDB-lite"/>
    </source>
</evidence>
<keyword evidence="5" id="KW-0805">Transcription regulation</keyword>
<dbReference type="GO" id="GO:0005634">
    <property type="term" value="C:nucleus"/>
    <property type="evidence" value="ECO:0007669"/>
    <property type="project" value="UniProtKB-SubCell"/>
</dbReference>
<proteinExistence type="predicted"/>
<evidence type="ECO:0000256" key="5">
    <source>
        <dbReference type="ARBA" id="ARBA00023015"/>
    </source>
</evidence>
<dbReference type="GO" id="GO:0000978">
    <property type="term" value="F:RNA polymerase II cis-regulatory region sequence-specific DNA binding"/>
    <property type="evidence" value="ECO:0007669"/>
    <property type="project" value="TreeGrafter"/>
</dbReference>
<dbReference type="SMART" id="SM01366">
    <property type="entry name" value="c-clamp"/>
    <property type="match status" value="1"/>
</dbReference>
<dbReference type="GO" id="GO:0006357">
    <property type="term" value="P:regulation of transcription by RNA polymerase II"/>
    <property type="evidence" value="ECO:0007669"/>
    <property type="project" value="TreeGrafter"/>
</dbReference>
<dbReference type="InterPro" id="IPR052253">
    <property type="entry name" value="CR1/CR2-DNA-binding_regulator"/>
</dbReference>
<keyword evidence="3" id="KW-0863">Zinc-finger</keyword>
<dbReference type="OrthoDB" id="5950721at2759"/>
<dbReference type="AlphaFoldDB" id="A0A3S4R650"/>
<evidence type="ECO:0000256" key="2">
    <source>
        <dbReference type="ARBA" id="ARBA00022723"/>
    </source>
</evidence>
<keyword evidence="7" id="KW-0804">Transcription</keyword>
<keyword evidence="11" id="KW-1185">Reference proteome</keyword>
<keyword evidence="8" id="KW-0539">Nucleus</keyword>
<sequence length="232" mass="26009">MSLIRRSDSTDDESSDHEEEFYYNEIEIYPHSSASSASSASSQGFLPSSLPHKFAISSQSPIQSPGPLVETDGVPFFASSSAPTWSHLDMVRPPHEDPEYRKYIVEKVELLQQSHHQQHSPAAKGDTQKCLISNPINIPSTSLTQHYARPLNLSSSKITANNNYNNAKYMRSIGNSKCGTTLLQSPTKLSSVSPTRRTRGETKKCRKMYGMDNRDSWCTQCKWKKACSRFVD</sequence>